<keyword evidence="3" id="KW-1185">Reference proteome</keyword>
<proteinExistence type="predicted"/>
<dbReference type="Proteomes" id="UP001526426">
    <property type="component" value="Unassembled WGS sequence"/>
</dbReference>
<gene>
    <name evidence="2" type="ORF">K4A83_00345</name>
</gene>
<dbReference type="EMBL" id="JAIHOM010000001">
    <property type="protein sequence ID" value="MCW6034728.1"/>
    <property type="molecule type" value="Genomic_DNA"/>
</dbReference>
<organism evidence="2 3">
    <name type="scientific">Spirulina subsalsa FACHB-351</name>
    <dbReference type="NCBI Taxonomy" id="234711"/>
    <lineage>
        <taxon>Bacteria</taxon>
        <taxon>Bacillati</taxon>
        <taxon>Cyanobacteriota</taxon>
        <taxon>Cyanophyceae</taxon>
        <taxon>Spirulinales</taxon>
        <taxon>Spirulinaceae</taxon>
        <taxon>Spirulina</taxon>
    </lineage>
</organism>
<dbReference type="PROSITE" id="PS51257">
    <property type="entry name" value="PROKAR_LIPOPROTEIN"/>
    <property type="match status" value="1"/>
</dbReference>
<evidence type="ECO:0000256" key="1">
    <source>
        <dbReference type="SAM" id="SignalP"/>
    </source>
</evidence>
<protein>
    <recommendedName>
        <fullName evidence="4">Lipoprotein</fullName>
    </recommendedName>
</protein>
<reference evidence="2 3" key="1">
    <citation type="submission" date="2021-08" db="EMBL/GenBank/DDBJ databases">
        <title>Draft genome sequence of Spirulina subsalsa with high tolerance to salinity and hype-accumulation of phycocyanin.</title>
        <authorList>
            <person name="Pei H."/>
            <person name="Jiang L."/>
        </authorList>
    </citation>
    <scope>NUCLEOTIDE SEQUENCE [LARGE SCALE GENOMIC DNA]</scope>
    <source>
        <strain evidence="2 3">FACHB-351</strain>
    </source>
</reference>
<accession>A0ABT3KZP5</accession>
<feature type="signal peptide" evidence="1">
    <location>
        <begin position="1"/>
        <end position="22"/>
    </location>
</feature>
<sequence>MGVVKKRIVTITLLLGLLSACGNEGGSNGVGQLPAGTRNDGNCPAPPSSPVELTPVENVEFYADRFNFQIRDIQQEDKILRFQASNYDFVYCDGTWSVHRGTYQAPPPKTWEEQQAELEDPTYQSFEVNGQLYYYRAYLDPSPLANPNQLSQRVIFEIVPPGQDEPIVTTLYTVQQLRSANLGAELSDPREIHGIVYRDRPLWVVSAYKGEGFSGIATFVTYDPQQETVILSQPPEIAGQVITDLKVGPDDTLWMTTQLSGEGNPFYPGMGLVSYQPPANSLQGGQVQSFHLRNSPLVGAIPTRLQMDGNTLWVGTGNGICQVNTQQVQTATGWTCWRFALMVDDNNRTIALHSHSQSETPSVEMTLNDPLEVLWWVPRSDSTSDPGRYEVRYEPGFEATLPEGRRFWGFDPEDFPPDYLYPLYWSGSEWHWNGDRFIRGFDAVALNFFGGGPPAIRQDPDNYDFPPDLRAVRGDLTILDIQEETMTIRHHSAWVDEEQLSPYLTLLPVQRVENPQGDPLLP</sequence>
<name>A0ABT3KZP5_9CYAN</name>
<evidence type="ECO:0000313" key="2">
    <source>
        <dbReference type="EMBL" id="MCW6034728.1"/>
    </source>
</evidence>
<comment type="caution">
    <text evidence="2">The sequence shown here is derived from an EMBL/GenBank/DDBJ whole genome shotgun (WGS) entry which is preliminary data.</text>
</comment>
<keyword evidence="1" id="KW-0732">Signal</keyword>
<evidence type="ECO:0000313" key="3">
    <source>
        <dbReference type="Proteomes" id="UP001526426"/>
    </source>
</evidence>
<dbReference type="RefSeq" id="WP_265262380.1">
    <property type="nucleotide sequence ID" value="NZ_JAIHOM010000001.1"/>
</dbReference>
<evidence type="ECO:0008006" key="4">
    <source>
        <dbReference type="Google" id="ProtNLM"/>
    </source>
</evidence>
<feature type="chain" id="PRO_5047490804" description="Lipoprotein" evidence="1">
    <location>
        <begin position="23"/>
        <end position="522"/>
    </location>
</feature>
<dbReference type="SUPFAM" id="SSF101898">
    <property type="entry name" value="NHL repeat"/>
    <property type="match status" value="1"/>
</dbReference>